<dbReference type="SUPFAM" id="SSF50939">
    <property type="entry name" value="Sialidases"/>
    <property type="match status" value="1"/>
</dbReference>
<keyword evidence="7" id="KW-0378">Hydrolase</keyword>
<dbReference type="Gene3D" id="2.130.10.10">
    <property type="entry name" value="YVTN repeat-like/Quinoprotein amine dehydrogenase"/>
    <property type="match status" value="3"/>
</dbReference>
<evidence type="ECO:0000259" key="6">
    <source>
        <dbReference type="Pfam" id="PF19408"/>
    </source>
</evidence>
<dbReference type="CDD" id="cd15482">
    <property type="entry name" value="Sialidase_non-viral"/>
    <property type="match status" value="1"/>
</dbReference>
<dbReference type="PANTHER" id="PTHR47199">
    <property type="entry name" value="PHOTOSYSTEM II STABILITY/ASSEMBLY FACTOR HCF136, CHLOROPLASTIC"/>
    <property type="match status" value="1"/>
</dbReference>
<dbReference type="Pfam" id="PF18962">
    <property type="entry name" value="Por_Secre_tail"/>
    <property type="match status" value="1"/>
</dbReference>
<evidence type="ECO:0000256" key="2">
    <source>
        <dbReference type="ARBA" id="ARBA00022729"/>
    </source>
</evidence>
<dbReference type="SUPFAM" id="SSF110296">
    <property type="entry name" value="Oligoxyloglucan reducing end-specific cellobiohydrolase"/>
    <property type="match status" value="2"/>
</dbReference>
<feature type="domain" description="PKD-like" evidence="6">
    <location>
        <begin position="1272"/>
        <end position="1348"/>
    </location>
</feature>
<dbReference type="RefSeq" id="WP_084842859.1">
    <property type="nucleotide sequence ID" value="NZ_ARYN01000017.1"/>
</dbReference>
<proteinExistence type="predicted"/>
<dbReference type="EMBL" id="ARYN01000017">
    <property type="protein sequence ID" value="ORL44176.1"/>
    <property type="molecule type" value="Genomic_DNA"/>
</dbReference>
<dbReference type="GO" id="GO:0016787">
    <property type="term" value="F:hydrolase activity"/>
    <property type="evidence" value="ECO:0007669"/>
    <property type="project" value="UniProtKB-KW"/>
</dbReference>
<dbReference type="PANTHER" id="PTHR47199:SF2">
    <property type="entry name" value="PHOTOSYSTEM II STABILITY_ASSEMBLY FACTOR HCF136, CHLOROPLASTIC"/>
    <property type="match status" value="1"/>
</dbReference>
<dbReference type="NCBIfam" id="TIGR04183">
    <property type="entry name" value="Por_Secre_tail"/>
    <property type="match status" value="1"/>
</dbReference>
<evidence type="ECO:0000256" key="1">
    <source>
        <dbReference type="ARBA" id="ARBA00022531"/>
    </source>
</evidence>
<dbReference type="GO" id="GO:0015979">
    <property type="term" value="P:photosynthesis"/>
    <property type="evidence" value="ECO:0007669"/>
    <property type="project" value="UniProtKB-KW"/>
</dbReference>
<feature type="domain" description="Photosynthesis system II assembly factor Ycf48/Hcf136-like" evidence="4">
    <location>
        <begin position="1121"/>
        <end position="1235"/>
    </location>
</feature>
<dbReference type="InterPro" id="IPR045829">
    <property type="entry name" value="PKD_6"/>
</dbReference>
<dbReference type="InterPro" id="IPR013783">
    <property type="entry name" value="Ig-like_fold"/>
</dbReference>
<protein>
    <submittedName>
        <fullName evidence="7">Glycosyl hydrolase</fullName>
    </submittedName>
</protein>
<dbReference type="NCBIfam" id="TIGR04534">
    <property type="entry name" value="ELWxxDGT_rpt"/>
    <property type="match status" value="2"/>
</dbReference>
<reference evidence="7 8" key="1">
    <citation type="submission" date="2013-04" db="EMBL/GenBank/DDBJ databases">
        <title>Zunongwangia sp. 22II14-10F7 Genome Sequencing.</title>
        <authorList>
            <person name="Lai Q."/>
            <person name="Shao Z."/>
        </authorList>
    </citation>
    <scope>NUCLEOTIDE SEQUENCE [LARGE SCALE GENOMIC DNA]</scope>
    <source>
        <strain evidence="7 8">22II14-10F7</strain>
    </source>
</reference>
<dbReference type="InterPro" id="IPR015943">
    <property type="entry name" value="WD40/YVTN_repeat-like_dom_sf"/>
</dbReference>
<sequence length="1677" mass="189297">MKKHHVLFAVLLFAVCSYKLIAQQYIGTFNSIDEMVSLGNTDYFLADDGIHGKELWKTDGTPNGTSMLKDILEGTYGSDPENLFVFKNHIYFSANNGITGHELWRSDGTIEGTVLVKDIHPSHRIGSNPKNFTVYQGELYFTASNEYINGSQKLYKTDGTSNGTKLVYADNSSSFVNLTVANDLLYFSNKQLLYKYDSVTNETEKMDIDEYYSVAELNSFHNELYFITHTSYRGNIRLYRITQSEDIILLKEFNQDAYGDQDIYDFTQIEELVFFSKTNSDGSSNYENTLWKTDGTSEGTVLVKKYGWQRHYSGSRISNFIEYNGKLYFNGGGENAYALMESDGTAAGTFPVYNQNDINIDKDGEFIVANNLIHFSSGRNIWTSNGTSENTKKFSGLRLTRDNTGEQYYFKSNGDIVYFRAEIENSPNEYDNRKVLYSTEISGQLEVAFNNRALYSGESKNFISKIDSVSRFEVTLKNKGNKSLAFSQINISGNDFYLDGKDLEENLEIEPSGFFPKSLEKGETATFTLFYYPQNKGHQNATLSIQSSDSKNPEFNLILKGFAKNSEVSTNSDAAISLKKEIQFKQGLIELSNNSFSEKTYLGSIISAINIFENENNNYNFKFVSGKGDANNKAFKIEGNKLKLEESFNRKSITTLSLRIAAENQNTGDVFEEIVVLNIEKESILTSPTENCEIQVENLDFDLNDIIYLKEQEFIAVGTEGLVLKTYNAGQTWEKKHTGDYRSLFQVEFPDERNGYALGDQIILKSEDAGESWFELEFPAKEYPYPRNITFIDAEKGFLFSENGKILVTNNGGKDWYSEEINHRNLTKGLFINETTGFLLTTYSNQILKTIDSGNSWNVLELNSSDNSSRNFIDIFFIDQENGFLLNNSGDVYSTTDSGITWEQTSSSIARKPSRIKFANENTGYITSSEGLFKTEDRGVTWNLVFDDYRINNLSFALSDNDEYALIVDSEYYGSNNAIARKAPNKEWEIISRFTDASRNPITNFENNIGVLFTEEDAYISKDGGTMWQTMNKPNDGYMSYTKIRKGIIYVLGRYNFHKSSDFGKTWEKLGAIDGSRFFRFINDETIIALGNAEMAGILKSTNRGASWDVMYEDAMGPGGLSFNNEKEGIAVGFNGIIKTEDGGSTWKEIETPEGETESSSFLYSAEFYEDIALAGAQNGILYKSIDRGKNWNRVFTTIEGTINFLHANSEENWLAVSGNTIYKSEDAGESWKEIFHLTGDLRNFYADGELLYGSTNEAEIFKFHKNNITPGQPSYIQGDTNVVIGTSSTYSVPNQTGINYNWEIDGDQEIFFKGNTAKIDWNSPGLFTIKVTPQNNCSLGNPRSIKVRVIEANRNNPVITGPETVQEFSTEKTYQISKKENSKYQWFAKGATKVSSNNNIVSIDWGLNGKGKVQVIETDTINKIRYIDELNINIEKQDFEAPILKPTNATCRDKNNGKLEITTNNPNRYTAVISSNTQMIIREFDTNIEITDLRPGDYSLCLTMQLNNRQECYEFQISEPEAFEVSTSSYHSLDNMTVINMSGGIKPYSVFLNGTKVAHTNKNEVIINSKPGDFLEVSASGECSISFGERINSYLHTIVYPNPTYGPINVSLEKTTFSNMNIIPIEIYSLNGNLISEKNIKPENNILRLNINDLSAGIYFLKLGNNTNETIKIIKK</sequence>
<organism evidence="7 8">
    <name type="scientific">Zunongwangia atlantica 22II14-10F7</name>
    <dbReference type="NCBI Taxonomy" id="1185767"/>
    <lineage>
        <taxon>Bacteria</taxon>
        <taxon>Pseudomonadati</taxon>
        <taxon>Bacteroidota</taxon>
        <taxon>Flavobacteriia</taxon>
        <taxon>Flavobacteriales</taxon>
        <taxon>Flavobacteriaceae</taxon>
        <taxon>Zunongwangia</taxon>
    </lineage>
</organism>
<dbReference type="STRING" id="1185767.IIF7_16852"/>
<dbReference type="OrthoDB" id="3179827at2"/>
<dbReference type="Gene3D" id="2.60.40.10">
    <property type="entry name" value="Immunoglobulins"/>
    <property type="match status" value="1"/>
</dbReference>
<keyword evidence="8" id="KW-1185">Reference proteome</keyword>
<keyword evidence="2" id="KW-0732">Signal</keyword>
<dbReference type="InterPro" id="IPR026444">
    <property type="entry name" value="Secre_tail"/>
</dbReference>
<accession>A0A1Y1SZI5</accession>
<dbReference type="InterPro" id="IPR036278">
    <property type="entry name" value="Sialidase_sf"/>
</dbReference>
<dbReference type="Proteomes" id="UP000192746">
    <property type="component" value="Unassembled WGS sequence"/>
</dbReference>
<name>A0A1Y1SZI5_9FLAO</name>
<keyword evidence="1" id="KW-0602">Photosynthesis</keyword>
<dbReference type="GO" id="GO:0009523">
    <property type="term" value="C:photosystem II"/>
    <property type="evidence" value="ECO:0007669"/>
    <property type="project" value="UniProtKB-KW"/>
</dbReference>
<feature type="domain" description="Photosynthesis system II assembly factor Ycf48/Hcf136-like" evidence="4">
    <location>
        <begin position="689"/>
        <end position="818"/>
    </location>
</feature>
<evidence type="ECO:0000313" key="8">
    <source>
        <dbReference type="Proteomes" id="UP000192746"/>
    </source>
</evidence>
<evidence type="ECO:0000259" key="5">
    <source>
        <dbReference type="Pfam" id="PF18962"/>
    </source>
</evidence>
<evidence type="ECO:0000256" key="3">
    <source>
        <dbReference type="ARBA" id="ARBA00023276"/>
    </source>
</evidence>
<gene>
    <name evidence="7" type="ORF">IIF7_16852</name>
</gene>
<dbReference type="Pfam" id="PF14870">
    <property type="entry name" value="PSII_BNR"/>
    <property type="match status" value="3"/>
</dbReference>
<dbReference type="Pfam" id="PF19408">
    <property type="entry name" value="PKD_6"/>
    <property type="match status" value="1"/>
</dbReference>
<comment type="caution">
    <text evidence="7">The sequence shown here is derived from an EMBL/GenBank/DDBJ whole genome shotgun (WGS) entry which is preliminary data.</text>
</comment>
<evidence type="ECO:0000313" key="7">
    <source>
        <dbReference type="EMBL" id="ORL44176.1"/>
    </source>
</evidence>
<dbReference type="InterPro" id="IPR028203">
    <property type="entry name" value="PSII_CF48-like_dom"/>
</dbReference>
<feature type="domain" description="Secretion system C-terminal sorting" evidence="5">
    <location>
        <begin position="1600"/>
        <end position="1673"/>
    </location>
</feature>
<dbReference type="InterPro" id="IPR030916">
    <property type="entry name" value="ELWxxDGT_rpt"/>
</dbReference>
<keyword evidence="3" id="KW-0604">Photosystem II</keyword>
<evidence type="ECO:0000259" key="4">
    <source>
        <dbReference type="Pfam" id="PF14870"/>
    </source>
</evidence>
<feature type="domain" description="Photosynthesis system II assembly factor Ycf48/Hcf136-like" evidence="4">
    <location>
        <begin position="831"/>
        <end position="947"/>
    </location>
</feature>